<dbReference type="PRINTS" id="PR00385">
    <property type="entry name" value="P450"/>
</dbReference>
<evidence type="ECO:0000256" key="8">
    <source>
        <dbReference type="PIRSR" id="PIRSR602401-1"/>
    </source>
</evidence>
<evidence type="ECO:0000256" key="1">
    <source>
        <dbReference type="ARBA" id="ARBA00001971"/>
    </source>
</evidence>
<organism evidence="9 10">
    <name type="scientific">Linum tenue</name>
    <dbReference type="NCBI Taxonomy" id="586396"/>
    <lineage>
        <taxon>Eukaryota</taxon>
        <taxon>Viridiplantae</taxon>
        <taxon>Streptophyta</taxon>
        <taxon>Embryophyta</taxon>
        <taxon>Tracheophyta</taxon>
        <taxon>Spermatophyta</taxon>
        <taxon>Magnoliopsida</taxon>
        <taxon>eudicotyledons</taxon>
        <taxon>Gunneridae</taxon>
        <taxon>Pentapetalae</taxon>
        <taxon>rosids</taxon>
        <taxon>fabids</taxon>
        <taxon>Malpighiales</taxon>
        <taxon>Linaceae</taxon>
        <taxon>Linum</taxon>
    </lineage>
</organism>
<comment type="cofactor">
    <cofactor evidence="1 8">
        <name>heme</name>
        <dbReference type="ChEBI" id="CHEBI:30413"/>
    </cofactor>
</comment>
<keyword evidence="10" id="KW-1185">Reference proteome</keyword>
<dbReference type="Proteomes" id="UP001154282">
    <property type="component" value="Unassembled WGS sequence"/>
</dbReference>
<dbReference type="InterPro" id="IPR001128">
    <property type="entry name" value="Cyt_P450"/>
</dbReference>
<dbReference type="SUPFAM" id="SSF48264">
    <property type="entry name" value="Cytochrome P450"/>
    <property type="match status" value="1"/>
</dbReference>
<dbReference type="GO" id="GO:0005506">
    <property type="term" value="F:iron ion binding"/>
    <property type="evidence" value="ECO:0007669"/>
    <property type="project" value="InterPro"/>
</dbReference>
<evidence type="ECO:0000256" key="7">
    <source>
        <dbReference type="ARBA" id="ARBA00023033"/>
    </source>
</evidence>
<protein>
    <recommendedName>
        <fullName evidence="11">Cytochrome P450</fullName>
    </recommendedName>
</protein>
<dbReference type="PRINTS" id="PR00463">
    <property type="entry name" value="EP450I"/>
</dbReference>
<evidence type="ECO:0000256" key="6">
    <source>
        <dbReference type="ARBA" id="ARBA00023004"/>
    </source>
</evidence>
<dbReference type="GO" id="GO:0004497">
    <property type="term" value="F:monooxygenase activity"/>
    <property type="evidence" value="ECO:0007669"/>
    <property type="project" value="UniProtKB-KW"/>
</dbReference>
<keyword evidence="4 8" id="KW-0479">Metal-binding</keyword>
<keyword evidence="7" id="KW-0503">Monooxygenase</keyword>
<gene>
    <name evidence="9" type="ORF">LITE_LOCUS32176</name>
</gene>
<keyword evidence="6 8" id="KW-0408">Iron</keyword>
<evidence type="ECO:0000256" key="3">
    <source>
        <dbReference type="ARBA" id="ARBA00022617"/>
    </source>
</evidence>
<evidence type="ECO:0000313" key="10">
    <source>
        <dbReference type="Proteomes" id="UP001154282"/>
    </source>
</evidence>
<evidence type="ECO:0000256" key="2">
    <source>
        <dbReference type="ARBA" id="ARBA00010617"/>
    </source>
</evidence>
<dbReference type="Pfam" id="PF00067">
    <property type="entry name" value="p450"/>
    <property type="match status" value="1"/>
</dbReference>
<proteinExistence type="inferred from homology"/>
<sequence>MPIMITILLLAFLFFVSLWLSIVAFIAKKKSSSSSAVEWPVVGMLPALLCNATTNLHGFITRLVKESGGTFLFKGPCFANLDFVVTSDPMNAHHVFSKNFANYGKGEDFKAMFEELFGEGIVNSDGESWRFQRQRIHSFLTKDGFENYVMRTLHQKMEGTLFRVLDDACSTRRLGTVHVEVDMQDVVSRFMFDNICMWVLGFDPGYLCVDRQLSTFSCGKAFDEIEEAVIYRHIVPRSIWEFQKRFGIGSEKKISQSTKVLDEFLYDVVKTKKQELHKEEQHQQLDLLTQWLVADEKGESSDKFLRGESSDKSLRDMVFTLIAAGKDTLSSTLSWLLWLVATHPDVEKKILEEIERETEGRLLGVFMIDKDEMNRLVYLHAIICETLRLYPPAPFELRCAIEDDMLPSGHLIHKGTRILFSIYSMGRMEEIWGKDCMEFKPERWISEQGSLIHIPSYKFINFLAGPRYCLGKSLSFMQLKFIVSTLLWNYKFDMAEGQIVKPFPSTMLTMENGLKMRVSKRDV</sequence>
<dbReference type="InterPro" id="IPR002401">
    <property type="entry name" value="Cyt_P450_E_grp-I"/>
</dbReference>
<dbReference type="InterPro" id="IPR036396">
    <property type="entry name" value="Cyt_P450_sf"/>
</dbReference>
<dbReference type="CDD" id="cd11064">
    <property type="entry name" value="CYP86A"/>
    <property type="match status" value="1"/>
</dbReference>
<dbReference type="PANTHER" id="PTHR24296">
    <property type="entry name" value="CYTOCHROME P450"/>
    <property type="match status" value="1"/>
</dbReference>
<keyword evidence="5" id="KW-0560">Oxidoreductase</keyword>
<dbReference type="GO" id="GO:0016705">
    <property type="term" value="F:oxidoreductase activity, acting on paired donors, with incorporation or reduction of molecular oxygen"/>
    <property type="evidence" value="ECO:0007669"/>
    <property type="project" value="InterPro"/>
</dbReference>
<dbReference type="GO" id="GO:0020037">
    <property type="term" value="F:heme binding"/>
    <property type="evidence" value="ECO:0007669"/>
    <property type="project" value="InterPro"/>
</dbReference>
<comment type="similarity">
    <text evidence="2">Belongs to the cytochrome P450 family.</text>
</comment>
<comment type="caution">
    <text evidence="9">The sequence shown here is derived from an EMBL/GenBank/DDBJ whole genome shotgun (WGS) entry which is preliminary data.</text>
</comment>
<evidence type="ECO:0008006" key="11">
    <source>
        <dbReference type="Google" id="ProtNLM"/>
    </source>
</evidence>
<accession>A0AAV0N8X6</accession>
<dbReference type="AlphaFoldDB" id="A0AAV0N8X6"/>
<keyword evidence="3 8" id="KW-0349">Heme</keyword>
<name>A0AAV0N8X6_9ROSI</name>
<evidence type="ECO:0000256" key="4">
    <source>
        <dbReference type="ARBA" id="ARBA00022723"/>
    </source>
</evidence>
<evidence type="ECO:0000256" key="5">
    <source>
        <dbReference type="ARBA" id="ARBA00023002"/>
    </source>
</evidence>
<dbReference type="Gene3D" id="1.10.630.10">
    <property type="entry name" value="Cytochrome P450"/>
    <property type="match status" value="1"/>
</dbReference>
<reference evidence="9" key="1">
    <citation type="submission" date="2022-08" db="EMBL/GenBank/DDBJ databases">
        <authorList>
            <person name="Gutierrez-Valencia J."/>
        </authorList>
    </citation>
    <scope>NUCLEOTIDE SEQUENCE</scope>
</reference>
<evidence type="ECO:0000313" key="9">
    <source>
        <dbReference type="EMBL" id="CAI0454998.1"/>
    </source>
</evidence>
<dbReference type="EMBL" id="CAMGYJ010000008">
    <property type="protein sequence ID" value="CAI0454998.1"/>
    <property type="molecule type" value="Genomic_DNA"/>
</dbReference>
<feature type="binding site" description="axial binding residue" evidence="8">
    <location>
        <position position="469"/>
    </location>
    <ligand>
        <name>heme</name>
        <dbReference type="ChEBI" id="CHEBI:30413"/>
    </ligand>
    <ligandPart>
        <name>Fe</name>
        <dbReference type="ChEBI" id="CHEBI:18248"/>
    </ligandPart>
</feature>